<dbReference type="GO" id="GO:0016787">
    <property type="term" value="F:hydrolase activity"/>
    <property type="evidence" value="ECO:0007669"/>
    <property type="project" value="UniProtKB-KW"/>
</dbReference>
<dbReference type="InterPro" id="IPR027417">
    <property type="entry name" value="P-loop_NTPase"/>
</dbReference>
<dbReference type="SUPFAM" id="SSF52540">
    <property type="entry name" value="P-loop containing nucleoside triphosphate hydrolases"/>
    <property type="match status" value="2"/>
</dbReference>
<gene>
    <name evidence="7" type="ORF">K490DRAFT_51221</name>
</gene>
<evidence type="ECO:0000256" key="2">
    <source>
        <dbReference type="ARBA" id="ARBA00022801"/>
    </source>
</evidence>
<dbReference type="Gene3D" id="3.40.50.300">
    <property type="entry name" value="P-loop containing nucleotide triphosphate hydrolases"/>
    <property type="match status" value="1"/>
</dbReference>
<dbReference type="PROSITE" id="PS51194">
    <property type="entry name" value="HELICASE_CTER"/>
    <property type="match status" value="1"/>
</dbReference>
<dbReference type="SUPFAM" id="SSF57903">
    <property type="entry name" value="FYVE/PHD zinc finger"/>
    <property type="match status" value="1"/>
</dbReference>
<dbReference type="SMART" id="SM00490">
    <property type="entry name" value="HELICc"/>
    <property type="match status" value="1"/>
</dbReference>
<keyword evidence="8" id="KW-1185">Reference proteome</keyword>
<feature type="domain" description="Helicase ATP-binding" evidence="5">
    <location>
        <begin position="115"/>
        <end position="325"/>
    </location>
</feature>
<sequence>MLYSDVTARTNRRSHRTEPKQLGPKAETSRRKIRDHIHHVTRAKADAFLVHNKEKFLPVLPEANYITNLTASESPSRQSPEGTQSYINYEDLKEQPKGVTATLKPYQMKGLSYLAHMHANGMSCMLGDEMGLGKTLQTLSLFQYVEEMQAPSDGTDENRPYLVVCPLSVLQSWVNEAERWTPNLKVLRFHGPQVLREELKKVALGKQDKYGAETLRSKKQKNNRRRAAKKDDLYTIESDDEDESTAYKIIVTSYETFVAEQDWFKKAFVWRYVVLDEGHKVKNDATNVSNALQHMRSEYRMILTGTPLQNNLTEMWALLHWLYPEIFTDRTRQRFQDSFNLSRGKVDTSFLNSARVLLELVMLRRMKTSPGVDLNLPPKKEVLLYVPLTPMQRFYYTRLLTEQSDNLLEQVFDDVRGKEETAKKHDAAEEQRVAELELLERRLESKPDEWAETRAIISKVMEEEKAAKKGSNWGKLRHLFSELRKVCSHPYMKEEVRPEPYELGDHIIRASGKYIVLKKLLEDLILKKRKKVLLFSTFTEQLNMCEDLIAIMDQPIKYLRYDGKTPSAIRNLQIRRFNDKSDDHNLMMISTKAGGLGINLTAATEVIFMDEDWNPQQTLQAEARAHRIGQTQPVTVYKLCTRGTVEEQMTGRIQKKLYLSAKITESMRDGTMEQSADDNKHQLNTTELSAIIRRGAQTLAHPEIDVAEMLNWDLDTIIEKCKDSSSNSGAATDGNEPAVDEEQWLARMEQVTSAIFEGKKYDRKKSRKERAAASAFELPELNRADRRVGKNTTVEIDGYAVNKNSVGCKKWEAVPTLSGKKAPAEPIPAKDVKKISWENQGHCQQCWDDAESHGELYLCDTCPRAYHANCLDKDQQKVLKTRNKFNCPQHQCSDCTKKVSQTGGLLYHCRWCANGYCEDCLNWKKAEMVGSTIPEFERLGYPAVNNTFYVKCHQCVDEHNDDDELNQHVKDLERTYIFELEQWYRQKE</sequence>
<dbReference type="Pfam" id="PF00176">
    <property type="entry name" value="SNF2-rel_dom"/>
    <property type="match status" value="1"/>
</dbReference>
<dbReference type="InterPro" id="IPR001650">
    <property type="entry name" value="Helicase_C-like"/>
</dbReference>
<protein>
    <recommendedName>
        <fullName evidence="9">ISWI chromatin-remodeling complex ATPase ISW2</fullName>
    </recommendedName>
</protein>
<keyword evidence="1" id="KW-0547">Nucleotide-binding</keyword>
<dbReference type="InterPro" id="IPR000330">
    <property type="entry name" value="SNF2_N"/>
</dbReference>
<dbReference type="InterPro" id="IPR049730">
    <property type="entry name" value="SNF2/RAD54-like_C"/>
</dbReference>
<name>A0A9P4LW20_9PEZI</name>
<dbReference type="Pfam" id="PF00271">
    <property type="entry name" value="Helicase_C"/>
    <property type="match status" value="1"/>
</dbReference>
<dbReference type="CDD" id="cd18793">
    <property type="entry name" value="SF2_C_SNF"/>
    <property type="match status" value="1"/>
</dbReference>
<dbReference type="Gene3D" id="3.30.40.10">
    <property type="entry name" value="Zinc/RING finger domain, C3HC4 (zinc finger)"/>
    <property type="match status" value="1"/>
</dbReference>
<dbReference type="SMART" id="SM00487">
    <property type="entry name" value="DEXDc"/>
    <property type="match status" value="1"/>
</dbReference>
<evidence type="ECO:0000256" key="1">
    <source>
        <dbReference type="ARBA" id="ARBA00022741"/>
    </source>
</evidence>
<dbReference type="EMBL" id="ML978769">
    <property type="protein sequence ID" value="KAF2083593.1"/>
    <property type="molecule type" value="Genomic_DNA"/>
</dbReference>
<reference evidence="7" key="1">
    <citation type="journal article" date="2020" name="Stud. Mycol.">
        <title>101 Dothideomycetes genomes: a test case for predicting lifestyles and emergence of pathogens.</title>
        <authorList>
            <person name="Haridas S."/>
            <person name="Albert R."/>
            <person name="Binder M."/>
            <person name="Bloem J."/>
            <person name="Labutti K."/>
            <person name="Salamov A."/>
            <person name="Andreopoulos B."/>
            <person name="Baker S."/>
            <person name="Barry K."/>
            <person name="Bills G."/>
            <person name="Bluhm B."/>
            <person name="Cannon C."/>
            <person name="Castanera R."/>
            <person name="Culley D."/>
            <person name="Daum C."/>
            <person name="Ezra D."/>
            <person name="Gonzalez J."/>
            <person name="Henrissat B."/>
            <person name="Kuo A."/>
            <person name="Liang C."/>
            <person name="Lipzen A."/>
            <person name="Lutzoni F."/>
            <person name="Magnuson J."/>
            <person name="Mondo S."/>
            <person name="Nolan M."/>
            <person name="Ohm R."/>
            <person name="Pangilinan J."/>
            <person name="Park H.-J."/>
            <person name="Ramirez L."/>
            <person name="Alfaro M."/>
            <person name="Sun H."/>
            <person name="Tritt A."/>
            <person name="Yoshinaga Y."/>
            <person name="Zwiers L.-H."/>
            <person name="Turgeon B."/>
            <person name="Goodwin S."/>
            <person name="Spatafora J."/>
            <person name="Crous P."/>
            <person name="Grigoriev I."/>
        </authorList>
    </citation>
    <scope>NUCLEOTIDE SEQUENCE</scope>
    <source>
        <strain evidence="7">CBS 121410</strain>
    </source>
</reference>
<dbReference type="Gene3D" id="3.40.50.10810">
    <property type="entry name" value="Tandem AAA-ATPase domain"/>
    <property type="match status" value="1"/>
</dbReference>
<dbReference type="PROSITE" id="PS51192">
    <property type="entry name" value="HELICASE_ATP_BIND_1"/>
    <property type="match status" value="1"/>
</dbReference>
<evidence type="ECO:0000256" key="4">
    <source>
        <dbReference type="SAM" id="MobiDB-lite"/>
    </source>
</evidence>
<evidence type="ECO:0000256" key="3">
    <source>
        <dbReference type="ARBA" id="ARBA00022840"/>
    </source>
</evidence>
<accession>A0A9P4LW20</accession>
<dbReference type="PANTHER" id="PTHR10799">
    <property type="entry name" value="SNF2/RAD54 HELICASE FAMILY"/>
    <property type="match status" value="1"/>
</dbReference>
<evidence type="ECO:0000313" key="7">
    <source>
        <dbReference type="EMBL" id="KAF2083593.1"/>
    </source>
</evidence>
<dbReference type="CDD" id="cd17919">
    <property type="entry name" value="DEXHc_Snf"/>
    <property type="match status" value="1"/>
</dbReference>
<dbReference type="InterPro" id="IPR011011">
    <property type="entry name" value="Znf_FYVE_PHD"/>
</dbReference>
<dbReference type="InterPro" id="IPR014001">
    <property type="entry name" value="Helicase_ATP-bd"/>
</dbReference>
<dbReference type="CDD" id="cd15566">
    <property type="entry name" value="PHD3_NSD"/>
    <property type="match status" value="1"/>
</dbReference>
<evidence type="ECO:0000259" key="6">
    <source>
        <dbReference type="PROSITE" id="PS51194"/>
    </source>
</evidence>
<feature type="non-terminal residue" evidence="7">
    <location>
        <position position="988"/>
    </location>
</feature>
<dbReference type="Proteomes" id="UP000799776">
    <property type="component" value="Unassembled WGS sequence"/>
</dbReference>
<organism evidence="7 8">
    <name type="scientific">Saccharata proteae CBS 121410</name>
    <dbReference type="NCBI Taxonomy" id="1314787"/>
    <lineage>
        <taxon>Eukaryota</taxon>
        <taxon>Fungi</taxon>
        <taxon>Dikarya</taxon>
        <taxon>Ascomycota</taxon>
        <taxon>Pezizomycotina</taxon>
        <taxon>Dothideomycetes</taxon>
        <taxon>Dothideomycetes incertae sedis</taxon>
        <taxon>Botryosphaeriales</taxon>
        <taxon>Saccharataceae</taxon>
        <taxon>Saccharata</taxon>
    </lineage>
</organism>
<proteinExistence type="predicted"/>
<feature type="region of interest" description="Disordered" evidence="4">
    <location>
        <begin position="1"/>
        <end position="31"/>
    </location>
</feature>
<dbReference type="InterPro" id="IPR013083">
    <property type="entry name" value="Znf_RING/FYVE/PHD"/>
</dbReference>
<comment type="caution">
    <text evidence="7">The sequence shown here is derived from an EMBL/GenBank/DDBJ whole genome shotgun (WGS) entry which is preliminary data.</text>
</comment>
<dbReference type="AlphaFoldDB" id="A0A9P4LW20"/>
<evidence type="ECO:0000313" key="8">
    <source>
        <dbReference type="Proteomes" id="UP000799776"/>
    </source>
</evidence>
<dbReference type="OrthoDB" id="448448at2759"/>
<evidence type="ECO:0008006" key="9">
    <source>
        <dbReference type="Google" id="ProtNLM"/>
    </source>
</evidence>
<keyword evidence="3" id="KW-0067">ATP-binding</keyword>
<feature type="domain" description="Helicase C-terminal" evidence="6">
    <location>
        <begin position="520"/>
        <end position="675"/>
    </location>
</feature>
<dbReference type="GO" id="GO:0005524">
    <property type="term" value="F:ATP binding"/>
    <property type="evidence" value="ECO:0007669"/>
    <property type="project" value="InterPro"/>
</dbReference>
<dbReference type="InterPro" id="IPR038718">
    <property type="entry name" value="SNF2-like_sf"/>
</dbReference>
<keyword evidence="2" id="KW-0378">Hydrolase</keyword>
<evidence type="ECO:0000259" key="5">
    <source>
        <dbReference type="PROSITE" id="PS51192"/>
    </source>
</evidence>